<gene>
    <name evidence="2" type="ORF">H1016_03600</name>
</gene>
<dbReference type="EMBL" id="DVAB01000029">
    <property type="protein sequence ID" value="HIK00599.1"/>
    <property type="molecule type" value="Genomic_DNA"/>
</dbReference>
<evidence type="ECO:0000256" key="1">
    <source>
        <dbReference type="SAM" id="Phobius"/>
    </source>
</evidence>
<feature type="transmembrane region" description="Helical" evidence="1">
    <location>
        <begin position="230"/>
        <end position="251"/>
    </location>
</feature>
<name>A0A832UNR2_9ARCH</name>
<keyword evidence="1" id="KW-0812">Transmembrane</keyword>
<reference evidence="2 3" key="1">
    <citation type="journal article" name="Nat. Commun.">
        <title>Undinarchaeota illuminate DPANN phylogeny and the impact of gene transfer on archaeal evolution.</title>
        <authorList>
            <person name="Dombrowski N."/>
            <person name="Williams T.A."/>
            <person name="Sun J."/>
            <person name="Woodcroft B.J."/>
            <person name="Lee J.H."/>
            <person name="Minh B.Q."/>
            <person name="Rinke C."/>
            <person name="Spang A."/>
        </authorList>
    </citation>
    <scope>NUCLEOTIDE SEQUENCE [LARGE SCALE GENOMIC DNA]</scope>
    <source>
        <strain evidence="2">MAG_bin1129</strain>
    </source>
</reference>
<feature type="transmembrane region" description="Helical" evidence="1">
    <location>
        <begin position="189"/>
        <end position="209"/>
    </location>
</feature>
<protein>
    <submittedName>
        <fullName evidence="2">Uncharacterized protein</fullName>
    </submittedName>
</protein>
<keyword evidence="1" id="KW-0472">Membrane</keyword>
<feature type="transmembrane region" description="Helical" evidence="1">
    <location>
        <begin position="123"/>
        <end position="145"/>
    </location>
</feature>
<evidence type="ECO:0000313" key="3">
    <source>
        <dbReference type="Proteomes" id="UP000646946"/>
    </source>
</evidence>
<feature type="transmembrane region" description="Helical" evidence="1">
    <location>
        <begin position="59"/>
        <end position="78"/>
    </location>
</feature>
<sequence length="255" mass="28442">MVEAESGVKSVLFKIQRIPLFSNSIATYRNSLSVKNHFAPFSFNSISNRLKSVVFDMPVWQILLLLAFAIILIGFFALQFLTLKVPGGTAILVSAFFIVLISLNGNSVMNEGGLDIASLLHFGITLIFGIIPGFLTVLISTAFSLYLAKSETPIDFFIQKNAMKIWIQTAQLFFSTIFLWAAVSFKGVGYIFASLTLIYILYFTAGRIIKTIMLATIARVPPMKILGGTIIFYFVNWYLFQFFGAGFLNFLKSLL</sequence>
<accession>A0A832UNR2</accession>
<dbReference type="AlphaFoldDB" id="A0A832UNR2"/>
<keyword evidence="3" id="KW-1185">Reference proteome</keyword>
<evidence type="ECO:0000313" key="2">
    <source>
        <dbReference type="EMBL" id="HIK00599.1"/>
    </source>
</evidence>
<keyword evidence="1" id="KW-1133">Transmembrane helix</keyword>
<comment type="caution">
    <text evidence="2">The sequence shown here is derived from an EMBL/GenBank/DDBJ whole genome shotgun (WGS) entry which is preliminary data.</text>
</comment>
<feature type="transmembrane region" description="Helical" evidence="1">
    <location>
        <begin position="85"/>
        <end position="103"/>
    </location>
</feature>
<organism evidence="2 3">
    <name type="scientific">Candidatus Naiadarchaeum limnaeum</name>
    <dbReference type="NCBI Taxonomy" id="2756139"/>
    <lineage>
        <taxon>Archaea</taxon>
        <taxon>Candidatus Undinarchaeota</taxon>
        <taxon>Candidatus Undinarchaeia</taxon>
        <taxon>Candidatus Naiadarchaeales</taxon>
        <taxon>Candidatus Naiadarchaeaceae</taxon>
        <taxon>Candidatus Naiadarchaeum</taxon>
    </lineage>
</organism>
<proteinExistence type="predicted"/>
<feature type="transmembrane region" description="Helical" evidence="1">
    <location>
        <begin position="165"/>
        <end position="183"/>
    </location>
</feature>
<dbReference type="Proteomes" id="UP000646946">
    <property type="component" value="Unassembled WGS sequence"/>
</dbReference>